<feature type="repeat" description="ANK" evidence="6">
    <location>
        <begin position="119"/>
        <end position="151"/>
    </location>
</feature>
<protein>
    <recommendedName>
        <fullName evidence="3">beta-galactosidase</fullName>
        <ecNumber evidence="3">3.2.1.23</ecNumber>
    </recommendedName>
</protein>
<dbReference type="Pfam" id="PF12796">
    <property type="entry name" value="Ank_2"/>
    <property type="match status" value="3"/>
</dbReference>
<evidence type="ECO:0000313" key="9">
    <source>
        <dbReference type="EMBL" id="OLP89576.1"/>
    </source>
</evidence>
<dbReference type="InterPro" id="IPR002110">
    <property type="entry name" value="Ankyrin_rpt"/>
</dbReference>
<evidence type="ECO:0000256" key="2">
    <source>
        <dbReference type="ARBA" id="ARBA00007401"/>
    </source>
</evidence>
<dbReference type="Gene3D" id="2.70.98.10">
    <property type="match status" value="1"/>
</dbReference>
<dbReference type="SMART" id="SM00248">
    <property type="entry name" value="ANK"/>
    <property type="match status" value="7"/>
</dbReference>
<evidence type="ECO:0000256" key="4">
    <source>
        <dbReference type="ARBA" id="ARBA00022801"/>
    </source>
</evidence>
<feature type="repeat" description="ANK" evidence="6">
    <location>
        <begin position="84"/>
        <end position="118"/>
    </location>
</feature>
<dbReference type="InterPro" id="IPR006103">
    <property type="entry name" value="Glyco_hydro_2_cat"/>
</dbReference>
<dbReference type="SUPFAM" id="SSF49785">
    <property type="entry name" value="Galactose-binding domain-like"/>
    <property type="match status" value="1"/>
</dbReference>
<feature type="domain" description="Beta galactosidase small chain/" evidence="8">
    <location>
        <begin position="941"/>
        <end position="1218"/>
    </location>
</feature>
<feature type="region of interest" description="Disordered" evidence="7">
    <location>
        <begin position="414"/>
        <end position="489"/>
    </location>
</feature>
<feature type="region of interest" description="Disordered" evidence="7">
    <location>
        <begin position="1218"/>
        <end position="1255"/>
    </location>
</feature>
<dbReference type="GO" id="GO:0004565">
    <property type="term" value="F:beta-galactosidase activity"/>
    <property type="evidence" value="ECO:0007669"/>
    <property type="project" value="UniProtKB-EC"/>
</dbReference>
<sequence>MKWPHRWRRCSSFLDGEKGRMSLCHVGDRSGIEHAILNGGASVEEVDIEGNTPLHVAVEAPRNEVATVSCLLENMANPNTVNYIGAAPLHYVCLRKSNWRGIANLLLEYGANIDCQTLAGKSALHFACENQLPELVEVLCLFGADPHLLDVQANTAMHLALAKEGGRDTVKRQILECLLTVSANVEVRNLKGMSPMHLACSTGCIRCVQLLMEMKANPSALTSRWESGLHLACTSGHTEVTQLFVQTVPQLIDAQDIDGNTPLHAASYTGNLDCALILLRNGADPEVKNHGSLSAYDVSKVKGQDLASTHNPELVQVLKEAQKEKGQEAAETSQGQDMKTQTEVTHLSHSETARHSCIRCSRFERLLFLSCREVMPRGLLAQTVAEHDFLYHESRRTIAASKLTSFQAQGAPAQAVGAAPAPKVQGDAPGPAPDARAAAAAKPAASTPPEPPPPEVNQDVIAGPESVSSQAAVQTIAGGPGRPSGAKGAPDHYGGLNTFLLTVSAVLVGLGLGYENKGGCITPADVTKAADGQRSTFIQDLGDKPWRLQLFRNPHSAEAYAQARELSFDDSQWNEVPIPSNWQMLGMSAPIYTNITFPFTPVPALMAPYVSHDNPTGLYRTTFNVPMENLQGRRVHLVFHAVGSAMMVWVDGQPLGSDSKADIETPASTGRYIGYSQDSMTAAEFDITDALIGSQQVLVAMVPSWCDGSYLEDYQTRTFFNDDDDGILQVQCQLTGTAVGNKVLKELQAAATAGVEAELRVPGVRKWSAEDPFLYTLQLELTEASDTTIQAERLRIGTVAIVDGQLCVNDRPIVVAGANVHEMHPTRGKAISTDDMLKVLVTTDDPASGSQQNSVILCEYSHALGNSNGSLHSYWDLFWSSVHKAQILDPDVKGKHQREAWLEGEYAYGGDFGRESGRQDRNFIVDGFVIADVCFTVAVPKSETSKLPAGGMLCSGFGMLLSKPARPVTIGGRWKIVGLDRLTASVTECEWSSSAEGPKLRVRENFSALGQLLLETCFQYVFEAHRVVVSVTVTPVGPLTGLATLPRVGVDFALSAKLSTMTWLGCGPGESYPDRKVASDWAVHRSDVDTQHVDYIVPSENGGKADVHWAAFTDGSFGHGLMLTYSCGDGEAQQDKPEDAASEKRPACTRGAQLSASRWTQEELELNSHRHKLPARQALSSRPVNVHLDTAHAGVGGVGEGGSRLWATANHHCMDAWRKYSSRPPEEKRSSQGSARSQGRQIGSGSQASGSRDSA</sequence>
<dbReference type="InterPro" id="IPR011013">
    <property type="entry name" value="Gal_mutarotase_sf_dom"/>
</dbReference>
<evidence type="ECO:0000256" key="5">
    <source>
        <dbReference type="ARBA" id="ARBA00023295"/>
    </source>
</evidence>
<dbReference type="Pfam" id="PF02929">
    <property type="entry name" value="Bgal_small_N"/>
    <property type="match status" value="1"/>
</dbReference>
<keyword evidence="4" id="KW-0378">Hydrolase</keyword>
<keyword evidence="10" id="KW-1185">Reference proteome</keyword>
<dbReference type="SUPFAM" id="SSF49303">
    <property type="entry name" value="beta-Galactosidase/glucuronidase domain"/>
    <property type="match status" value="1"/>
</dbReference>
<evidence type="ECO:0000259" key="8">
    <source>
        <dbReference type="SMART" id="SM01038"/>
    </source>
</evidence>
<dbReference type="PANTHER" id="PTHR46323">
    <property type="entry name" value="BETA-GALACTOSIDASE"/>
    <property type="match status" value="1"/>
</dbReference>
<gene>
    <name evidence="9" type="primary">lacZ</name>
    <name evidence="9" type="ORF">AK812_SmicGene28959</name>
</gene>
<organism evidence="9 10">
    <name type="scientific">Symbiodinium microadriaticum</name>
    <name type="common">Dinoflagellate</name>
    <name type="synonym">Zooxanthella microadriatica</name>
    <dbReference type="NCBI Taxonomy" id="2951"/>
    <lineage>
        <taxon>Eukaryota</taxon>
        <taxon>Sar</taxon>
        <taxon>Alveolata</taxon>
        <taxon>Dinophyceae</taxon>
        <taxon>Suessiales</taxon>
        <taxon>Symbiodiniaceae</taxon>
        <taxon>Symbiodinium</taxon>
    </lineage>
</organism>
<dbReference type="GO" id="GO:0005990">
    <property type="term" value="P:lactose catabolic process"/>
    <property type="evidence" value="ECO:0007669"/>
    <property type="project" value="TreeGrafter"/>
</dbReference>
<dbReference type="EC" id="3.2.1.23" evidence="3"/>
<feature type="compositionally biased region" description="Basic and acidic residues" evidence="7">
    <location>
        <begin position="1218"/>
        <end position="1230"/>
    </location>
</feature>
<dbReference type="GO" id="GO:0030246">
    <property type="term" value="F:carbohydrate binding"/>
    <property type="evidence" value="ECO:0007669"/>
    <property type="project" value="InterPro"/>
</dbReference>
<feature type="repeat" description="ANK" evidence="6">
    <location>
        <begin position="191"/>
        <end position="223"/>
    </location>
</feature>
<evidence type="ECO:0000256" key="1">
    <source>
        <dbReference type="ARBA" id="ARBA00001412"/>
    </source>
</evidence>
<dbReference type="InterPro" id="IPR006104">
    <property type="entry name" value="Glyco_hydro_2_N"/>
</dbReference>
<dbReference type="Gene3D" id="1.25.40.20">
    <property type="entry name" value="Ankyrin repeat-containing domain"/>
    <property type="match status" value="3"/>
</dbReference>
<dbReference type="SUPFAM" id="SSF48403">
    <property type="entry name" value="Ankyrin repeat"/>
    <property type="match status" value="1"/>
</dbReference>
<dbReference type="InterPro" id="IPR004199">
    <property type="entry name" value="B-gal_small/dom_5"/>
</dbReference>
<dbReference type="PROSITE" id="PS50088">
    <property type="entry name" value="ANK_REPEAT"/>
    <property type="match status" value="5"/>
</dbReference>
<feature type="compositionally biased region" description="Low complexity" evidence="7">
    <location>
        <begin position="1231"/>
        <end position="1255"/>
    </location>
</feature>
<evidence type="ECO:0000256" key="3">
    <source>
        <dbReference type="ARBA" id="ARBA00012756"/>
    </source>
</evidence>
<feature type="region of interest" description="Disordered" evidence="7">
    <location>
        <begin position="321"/>
        <end position="351"/>
    </location>
</feature>
<dbReference type="Pfam" id="PF02836">
    <property type="entry name" value="Glyco_hydro_2_C"/>
    <property type="match status" value="2"/>
</dbReference>
<evidence type="ECO:0000256" key="7">
    <source>
        <dbReference type="SAM" id="MobiDB-lite"/>
    </source>
</evidence>
<keyword evidence="6" id="KW-0040">ANK repeat</keyword>
<feature type="region of interest" description="Disordered" evidence="7">
    <location>
        <begin position="1130"/>
        <end position="1156"/>
    </location>
</feature>
<dbReference type="PANTHER" id="PTHR46323:SF2">
    <property type="entry name" value="BETA-GALACTOSIDASE"/>
    <property type="match status" value="1"/>
</dbReference>
<comment type="catalytic activity">
    <reaction evidence="1">
        <text>Hydrolysis of terminal non-reducing beta-D-galactose residues in beta-D-galactosides.</text>
        <dbReference type="EC" id="3.2.1.23"/>
    </reaction>
</comment>
<reference evidence="9 10" key="1">
    <citation type="submission" date="2016-02" db="EMBL/GenBank/DDBJ databases">
        <title>Genome analysis of coral dinoflagellate symbionts highlights evolutionary adaptations to a symbiotic lifestyle.</title>
        <authorList>
            <person name="Aranda M."/>
            <person name="Li Y."/>
            <person name="Liew Y.J."/>
            <person name="Baumgarten S."/>
            <person name="Simakov O."/>
            <person name="Wilson M."/>
            <person name="Piel J."/>
            <person name="Ashoor H."/>
            <person name="Bougouffa S."/>
            <person name="Bajic V.B."/>
            <person name="Ryu T."/>
            <person name="Ravasi T."/>
            <person name="Bayer T."/>
            <person name="Micklem G."/>
            <person name="Kim H."/>
            <person name="Bhak J."/>
            <person name="Lajeunesse T.C."/>
            <person name="Voolstra C.R."/>
        </authorList>
    </citation>
    <scope>NUCLEOTIDE SEQUENCE [LARGE SCALE GENOMIC DNA]</scope>
    <source>
        <strain evidence="9 10">CCMP2467</strain>
    </source>
</reference>
<dbReference type="InterPro" id="IPR014718">
    <property type="entry name" value="GH-type_carb-bd"/>
</dbReference>
<evidence type="ECO:0000313" key="10">
    <source>
        <dbReference type="Proteomes" id="UP000186817"/>
    </source>
</evidence>
<dbReference type="Gene3D" id="2.60.120.260">
    <property type="entry name" value="Galactose-binding domain-like"/>
    <property type="match status" value="1"/>
</dbReference>
<feature type="compositionally biased region" description="Low complexity" evidence="7">
    <location>
        <begin position="414"/>
        <end position="445"/>
    </location>
</feature>
<dbReference type="Gene3D" id="3.20.20.80">
    <property type="entry name" value="Glycosidases"/>
    <property type="match status" value="1"/>
</dbReference>
<feature type="compositionally biased region" description="Basic and acidic residues" evidence="7">
    <location>
        <begin position="1133"/>
        <end position="1146"/>
    </location>
</feature>
<dbReference type="Pfam" id="PF00703">
    <property type="entry name" value="Glyco_hydro_2"/>
    <property type="match status" value="1"/>
</dbReference>
<dbReference type="InterPro" id="IPR008979">
    <property type="entry name" value="Galactose-bd-like_sf"/>
</dbReference>
<comment type="caution">
    <text evidence="9">The sequence shown here is derived from an EMBL/GenBank/DDBJ whole genome shotgun (WGS) entry which is preliminary data.</text>
</comment>
<dbReference type="OrthoDB" id="413847at2759"/>
<name>A0A1Q9D350_SYMMI</name>
<keyword evidence="5" id="KW-0326">Glycosidase</keyword>
<evidence type="ECO:0000256" key="6">
    <source>
        <dbReference type="PROSITE-ProRule" id="PRU00023"/>
    </source>
</evidence>
<feature type="compositionally biased region" description="Pro residues" evidence="7">
    <location>
        <begin position="446"/>
        <end position="455"/>
    </location>
</feature>
<dbReference type="SUPFAM" id="SSF74650">
    <property type="entry name" value="Galactose mutarotase-like"/>
    <property type="match status" value="1"/>
</dbReference>
<dbReference type="Proteomes" id="UP000186817">
    <property type="component" value="Unassembled WGS sequence"/>
</dbReference>
<dbReference type="InterPro" id="IPR006102">
    <property type="entry name" value="Ig-like_GH2"/>
</dbReference>
<dbReference type="InterPro" id="IPR050347">
    <property type="entry name" value="Bact_Beta-galactosidase"/>
</dbReference>
<accession>A0A1Q9D350</accession>
<feature type="compositionally biased region" description="Polar residues" evidence="7">
    <location>
        <begin position="332"/>
        <end position="345"/>
    </location>
</feature>
<dbReference type="GO" id="GO:0009341">
    <property type="term" value="C:beta-galactosidase complex"/>
    <property type="evidence" value="ECO:0007669"/>
    <property type="project" value="InterPro"/>
</dbReference>
<dbReference type="PROSITE" id="PS50297">
    <property type="entry name" value="ANK_REP_REGION"/>
    <property type="match status" value="4"/>
</dbReference>
<dbReference type="InterPro" id="IPR036156">
    <property type="entry name" value="Beta-gal/glucu_dom_sf"/>
</dbReference>
<dbReference type="Pfam" id="PF02837">
    <property type="entry name" value="Glyco_hydro_2_N"/>
    <property type="match status" value="1"/>
</dbReference>
<feature type="repeat" description="ANK" evidence="6">
    <location>
        <begin position="49"/>
        <end position="83"/>
    </location>
</feature>
<dbReference type="InterPro" id="IPR036770">
    <property type="entry name" value="Ankyrin_rpt-contain_sf"/>
</dbReference>
<dbReference type="AlphaFoldDB" id="A0A1Q9D350"/>
<dbReference type="EMBL" id="LSRX01000753">
    <property type="protein sequence ID" value="OLP89576.1"/>
    <property type="molecule type" value="Genomic_DNA"/>
</dbReference>
<feature type="repeat" description="ANK" evidence="6">
    <location>
        <begin position="258"/>
        <end position="290"/>
    </location>
</feature>
<proteinExistence type="inferred from homology"/>
<comment type="similarity">
    <text evidence="2">Belongs to the glycosyl hydrolase 2 family.</text>
</comment>
<dbReference type="SMART" id="SM01038">
    <property type="entry name" value="Bgal_small_N"/>
    <property type="match status" value="1"/>
</dbReference>